<reference evidence="2 4" key="1">
    <citation type="journal article" date="2017" name="Nature">
        <title>The sunflower genome provides insights into oil metabolism, flowering and Asterid evolution.</title>
        <authorList>
            <person name="Badouin H."/>
            <person name="Gouzy J."/>
            <person name="Grassa C.J."/>
            <person name="Murat F."/>
            <person name="Staton S.E."/>
            <person name="Cottret L."/>
            <person name="Lelandais-Briere C."/>
            <person name="Owens G.L."/>
            <person name="Carrere S."/>
            <person name="Mayjonade B."/>
            <person name="Legrand L."/>
            <person name="Gill N."/>
            <person name="Kane N.C."/>
            <person name="Bowers J.E."/>
            <person name="Hubner S."/>
            <person name="Bellec A."/>
            <person name="Berard A."/>
            <person name="Berges H."/>
            <person name="Blanchet N."/>
            <person name="Boniface M.C."/>
            <person name="Brunel D."/>
            <person name="Catrice O."/>
            <person name="Chaidir N."/>
            <person name="Claudel C."/>
            <person name="Donnadieu C."/>
            <person name="Faraut T."/>
            <person name="Fievet G."/>
            <person name="Helmstetter N."/>
            <person name="King M."/>
            <person name="Knapp S.J."/>
            <person name="Lai Z."/>
            <person name="Le Paslier M.C."/>
            <person name="Lippi Y."/>
            <person name="Lorenzon L."/>
            <person name="Mandel J.R."/>
            <person name="Marage G."/>
            <person name="Marchand G."/>
            <person name="Marquand E."/>
            <person name="Bret-Mestries E."/>
            <person name="Morien E."/>
            <person name="Nambeesan S."/>
            <person name="Nguyen T."/>
            <person name="Pegot-Espagnet P."/>
            <person name="Pouilly N."/>
            <person name="Raftis F."/>
            <person name="Sallet E."/>
            <person name="Schiex T."/>
            <person name="Thomas J."/>
            <person name="Vandecasteele C."/>
            <person name="Vares D."/>
            <person name="Vear F."/>
            <person name="Vautrin S."/>
            <person name="Crespi M."/>
            <person name="Mangin B."/>
            <person name="Burke J.M."/>
            <person name="Salse J."/>
            <person name="Munos S."/>
            <person name="Vincourt P."/>
            <person name="Rieseberg L.H."/>
            <person name="Langlade N.B."/>
        </authorList>
    </citation>
    <scope>NUCLEOTIDE SEQUENCE [LARGE SCALE GENOMIC DNA]</scope>
    <source>
        <strain evidence="4">cv. SF193</strain>
        <tissue evidence="2">Leaves</tissue>
    </source>
</reference>
<protein>
    <submittedName>
        <fullName evidence="2 3">F-box domain-containing protein</fullName>
    </submittedName>
</protein>
<dbReference type="NCBIfam" id="TIGR01640">
    <property type="entry name" value="F_box_assoc_1"/>
    <property type="match status" value="1"/>
</dbReference>
<dbReference type="Pfam" id="PF08268">
    <property type="entry name" value="FBA_3"/>
    <property type="match status" value="1"/>
</dbReference>
<dbReference type="OrthoDB" id="591557at2759"/>
<dbReference type="InterPro" id="IPR036047">
    <property type="entry name" value="F-box-like_dom_sf"/>
</dbReference>
<name>A0A251TVI8_HELAN</name>
<dbReference type="InterPro" id="IPR001810">
    <property type="entry name" value="F-box_dom"/>
</dbReference>
<accession>A0A251TVI8</accession>
<dbReference type="CDD" id="cd22157">
    <property type="entry name" value="F-box_AtFBW1-like"/>
    <property type="match status" value="1"/>
</dbReference>
<evidence type="ECO:0000259" key="1">
    <source>
        <dbReference type="SMART" id="SM00256"/>
    </source>
</evidence>
<dbReference type="SMART" id="SM00256">
    <property type="entry name" value="FBOX"/>
    <property type="match status" value="1"/>
</dbReference>
<dbReference type="PANTHER" id="PTHR31672:SF13">
    <property type="entry name" value="F-BOX PROTEIN CPR30-LIKE"/>
    <property type="match status" value="1"/>
</dbReference>
<dbReference type="Gramene" id="mRNA:HanXRQr2_Chr09g0389061">
    <property type="protein sequence ID" value="CDS:HanXRQr2_Chr09g0389061.1"/>
    <property type="gene ID" value="HanXRQr2_Chr09g0389061"/>
</dbReference>
<sequence>MSPSACKNLPLEITEAIILPLLPPKSLARFKSVSKTWNSLISSPHFIKTHLLQTHHTTQLIALSTTGSLYSIDITDTRPRLDSDDIPATAKELGIRSPLRWKEILGSCNGLLLAKDENNTMFVMNPMTQDLWKVPLCPFAPVYEEYEEVYVRYGFGYDSSTDDYKIVSMSFWNPYSYHDSKETFVCVYSLRNNSWRKLPDCNYYEHDYTVVDDVINGALINQSLHWLTRQFEIVGFNLANEEFKQMKFPVSVGFYRGLFTSMVDVGGKLGVFMRSEAGFECCVMEEYGVADSWTKVRIHGFEEEDRVWPVYLLQGRNREIVFQDTEGGVVVYNIDERRRRDVRIVGGPGGNANVFPGMFVESLESPKRVMIAS</sequence>
<dbReference type="EMBL" id="MNCJ02000324">
    <property type="protein sequence ID" value="KAF5790945.1"/>
    <property type="molecule type" value="Genomic_DNA"/>
</dbReference>
<keyword evidence="4" id="KW-1185">Reference proteome</keyword>
<reference evidence="2" key="3">
    <citation type="submission" date="2020-06" db="EMBL/GenBank/DDBJ databases">
        <title>Helianthus annuus Genome sequencing and assembly Release 2.</title>
        <authorList>
            <person name="Gouzy J."/>
            <person name="Langlade N."/>
            <person name="Munos S."/>
        </authorList>
    </citation>
    <scope>NUCLEOTIDE SEQUENCE</scope>
    <source>
        <tissue evidence="2">Leaves</tissue>
    </source>
</reference>
<dbReference type="InterPro" id="IPR050796">
    <property type="entry name" value="SCF_F-box_component"/>
</dbReference>
<feature type="domain" description="F-box" evidence="1">
    <location>
        <begin position="9"/>
        <end position="50"/>
    </location>
</feature>
<proteinExistence type="predicted"/>
<evidence type="ECO:0000313" key="3">
    <source>
        <dbReference type="EMBL" id="OTG15135.1"/>
    </source>
</evidence>
<dbReference type="Gene3D" id="1.20.1280.50">
    <property type="match status" value="1"/>
</dbReference>
<dbReference type="EMBL" id="CM007898">
    <property type="protein sequence ID" value="OTG15135.1"/>
    <property type="molecule type" value="Genomic_DNA"/>
</dbReference>
<dbReference type="PANTHER" id="PTHR31672">
    <property type="entry name" value="BNACNNG10540D PROTEIN"/>
    <property type="match status" value="1"/>
</dbReference>
<gene>
    <name evidence="3" type="ORF">HannXRQ_Chr09g0257111</name>
    <name evidence="2" type="ORF">HanXRQr2_Chr09g0389061</name>
</gene>
<organism evidence="3 4">
    <name type="scientific">Helianthus annuus</name>
    <name type="common">Common sunflower</name>
    <dbReference type="NCBI Taxonomy" id="4232"/>
    <lineage>
        <taxon>Eukaryota</taxon>
        <taxon>Viridiplantae</taxon>
        <taxon>Streptophyta</taxon>
        <taxon>Embryophyta</taxon>
        <taxon>Tracheophyta</taxon>
        <taxon>Spermatophyta</taxon>
        <taxon>Magnoliopsida</taxon>
        <taxon>eudicotyledons</taxon>
        <taxon>Gunneridae</taxon>
        <taxon>Pentapetalae</taxon>
        <taxon>asterids</taxon>
        <taxon>campanulids</taxon>
        <taxon>Asterales</taxon>
        <taxon>Asteraceae</taxon>
        <taxon>Asteroideae</taxon>
        <taxon>Heliantheae alliance</taxon>
        <taxon>Heliantheae</taxon>
        <taxon>Helianthus</taxon>
    </lineage>
</organism>
<dbReference type="InterPro" id="IPR013187">
    <property type="entry name" value="F-box-assoc_dom_typ3"/>
</dbReference>
<dbReference type="AlphaFoldDB" id="A0A251TVI8"/>
<dbReference type="Proteomes" id="UP000215914">
    <property type="component" value="Chromosome 9"/>
</dbReference>
<dbReference type="OMA" id="MARPENF"/>
<dbReference type="Pfam" id="PF12937">
    <property type="entry name" value="F-box-like"/>
    <property type="match status" value="1"/>
</dbReference>
<dbReference type="InterPro" id="IPR017451">
    <property type="entry name" value="F-box-assoc_interact_dom"/>
</dbReference>
<evidence type="ECO:0000313" key="4">
    <source>
        <dbReference type="Proteomes" id="UP000215914"/>
    </source>
</evidence>
<reference evidence="3" key="2">
    <citation type="submission" date="2017-02" db="EMBL/GenBank/DDBJ databases">
        <title>Sunflower complete genome.</title>
        <authorList>
            <person name="Langlade N."/>
            <person name="Munos S."/>
        </authorList>
    </citation>
    <scope>NUCLEOTIDE SEQUENCE [LARGE SCALE GENOMIC DNA]</scope>
    <source>
        <tissue evidence="3">Leaves</tissue>
    </source>
</reference>
<dbReference type="InParanoid" id="A0A251TVI8"/>
<evidence type="ECO:0000313" key="2">
    <source>
        <dbReference type="EMBL" id="KAF5790945.1"/>
    </source>
</evidence>
<dbReference type="SUPFAM" id="SSF81383">
    <property type="entry name" value="F-box domain"/>
    <property type="match status" value="1"/>
</dbReference>